<dbReference type="CDD" id="cd13401">
    <property type="entry name" value="Slt70-like"/>
    <property type="match status" value="1"/>
</dbReference>
<dbReference type="SUPFAM" id="SSF48435">
    <property type="entry name" value="Bacterial muramidases"/>
    <property type="match status" value="1"/>
</dbReference>
<proteinExistence type="inferred from homology"/>
<sequence>MRFAWPFKTKTRTALGLVVGGAALFAHYAPEHSPPARSDARFEPNFAALEPFGPHSWRAKPQSLRDALRRPLDLEPALEQDAEISWASPLLAYAFQKQRLAETENGIEPKLDPAMLVGDDAQGLLQAIASYKSGDFAAGDAAVSTLKTKLAADAAKWVGFRTRPREAGFARLDRFIVEHPDWPAQDWLTRRAEESLFGDHVSDAAVKRFFARRKPLSPSGKLALARVFAREGDFQSAGALAREVWREGDVGEQMEGSIRKEFGELLTVADHKYRADRLLYAEKNTAALRAAELAGKDAVLLARARAAANDDAASDKIFAAVPPELQKDPGLLFARAHMLRKHEKIIEAAAVLLTAPRAPELIVDGDAWWTERRLVARKLLDLGDAGEAYVLCAQHGARSVSAKVEAEFHAGWIALRFLSDPAAAERHFDAAAAIAETPIQKSRALYWRARAAEARHTPEDESVARAYYAEAATHSTTFYGQLALARLGSDASPLRPAPTPAEGDARDESVRVIELLFAAGEKESAVTLAMEAAKHLTGDEQLAALAQTAARARDAKMSLTLGKLASYRGVPLDDIAFPTYGVPQFATLPGSASRSIVYAIARQESAFDPHAVSSAGAMGLMQMIASTARSTALRAGVGFDLRRMLSEPAFNAQLGAAHLGILLNEHKGSYLLTFAAYNAGGKRVKEWIDAYGDPRRANIDPIDWVERIPISETRNYVQRVMENFVVYRAKFAENETRKPQVELAHAEMR</sequence>
<dbReference type="InterPro" id="IPR023346">
    <property type="entry name" value="Lysozyme-like_dom_sf"/>
</dbReference>
<evidence type="ECO:0000256" key="1">
    <source>
        <dbReference type="ARBA" id="ARBA00007734"/>
    </source>
</evidence>
<evidence type="ECO:0000256" key="3">
    <source>
        <dbReference type="ARBA" id="ARBA00022729"/>
    </source>
</evidence>
<comment type="similarity">
    <text evidence="2">Belongs to the virb1 family.</text>
</comment>
<dbReference type="PANTHER" id="PTHR37423">
    <property type="entry name" value="SOLUBLE LYTIC MUREIN TRANSGLYCOSYLASE-RELATED"/>
    <property type="match status" value="1"/>
</dbReference>
<dbReference type="InterPro" id="IPR000189">
    <property type="entry name" value="Transglyc_AS"/>
</dbReference>
<dbReference type="GO" id="GO:0004553">
    <property type="term" value="F:hydrolase activity, hydrolyzing O-glycosyl compounds"/>
    <property type="evidence" value="ECO:0007669"/>
    <property type="project" value="InterPro"/>
</dbReference>
<dbReference type="Pfam" id="PF01464">
    <property type="entry name" value="SLT"/>
    <property type="match status" value="1"/>
</dbReference>
<dbReference type="OrthoDB" id="9815002at2"/>
<dbReference type="GO" id="GO:0016020">
    <property type="term" value="C:membrane"/>
    <property type="evidence" value="ECO:0007669"/>
    <property type="project" value="InterPro"/>
</dbReference>
<gene>
    <name evidence="6" type="ORF">H2LOC_003315</name>
</gene>
<dbReference type="Gene3D" id="1.10.530.10">
    <property type="match status" value="1"/>
</dbReference>
<evidence type="ECO:0000313" key="6">
    <source>
        <dbReference type="EMBL" id="QGM44794.1"/>
    </source>
</evidence>
<dbReference type="GO" id="GO:0000270">
    <property type="term" value="P:peptidoglycan metabolic process"/>
    <property type="evidence" value="ECO:0007669"/>
    <property type="project" value="InterPro"/>
</dbReference>
<dbReference type="RefSeq" id="WP_136495091.1">
    <property type="nucleotide sequence ID" value="NZ_CP046052.1"/>
</dbReference>
<dbReference type="AlphaFoldDB" id="A0A6B8K950"/>
<dbReference type="SUPFAM" id="SSF53955">
    <property type="entry name" value="Lysozyme-like"/>
    <property type="match status" value="1"/>
</dbReference>
<comment type="similarity">
    <text evidence="1">Belongs to the transglycosylase Slt family.</text>
</comment>
<dbReference type="KEGG" id="mhey:H2LOC_003315"/>
<evidence type="ECO:0000256" key="2">
    <source>
        <dbReference type="ARBA" id="ARBA00009387"/>
    </source>
</evidence>
<keyword evidence="7" id="KW-1185">Reference proteome</keyword>
<feature type="domain" description="Transglycosylase SLT" evidence="5">
    <location>
        <begin position="593"/>
        <end position="695"/>
    </location>
</feature>
<organism evidence="6 7">
    <name type="scientific">Methylocystis heyeri</name>
    <dbReference type="NCBI Taxonomy" id="391905"/>
    <lineage>
        <taxon>Bacteria</taxon>
        <taxon>Pseudomonadati</taxon>
        <taxon>Pseudomonadota</taxon>
        <taxon>Alphaproteobacteria</taxon>
        <taxon>Hyphomicrobiales</taxon>
        <taxon>Methylocystaceae</taxon>
        <taxon>Methylocystis</taxon>
    </lineage>
</organism>
<dbReference type="InterPro" id="IPR008258">
    <property type="entry name" value="Transglycosylase_SLT_dom_1"/>
</dbReference>
<dbReference type="InterPro" id="IPR008939">
    <property type="entry name" value="Lytic_TGlycosylase_superhlx_U"/>
</dbReference>
<reference evidence="6 7" key="1">
    <citation type="submission" date="2019-11" db="EMBL/GenBank/DDBJ databases">
        <title>The genome sequence of Methylocystis heyeri.</title>
        <authorList>
            <person name="Oshkin I.Y."/>
            <person name="Miroshnikov K."/>
            <person name="Dedysh S.N."/>
        </authorList>
    </citation>
    <scope>NUCLEOTIDE SEQUENCE [LARGE SCALE GENOMIC DNA]</scope>
    <source>
        <strain evidence="6 7">H2</strain>
    </source>
</reference>
<name>A0A6B8K950_9HYPH</name>
<dbReference type="GO" id="GO:0042597">
    <property type="term" value="C:periplasmic space"/>
    <property type="evidence" value="ECO:0007669"/>
    <property type="project" value="InterPro"/>
</dbReference>
<evidence type="ECO:0000256" key="4">
    <source>
        <dbReference type="SAM" id="SignalP"/>
    </source>
</evidence>
<accession>A0A6B8K950</accession>
<feature type="chain" id="PRO_5025687683" evidence="4">
    <location>
        <begin position="29"/>
        <end position="749"/>
    </location>
</feature>
<dbReference type="GO" id="GO:0008933">
    <property type="term" value="F:peptidoglycan lytic transglycosylase activity"/>
    <property type="evidence" value="ECO:0007669"/>
    <property type="project" value="InterPro"/>
</dbReference>
<dbReference type="Gene3D" id="1.25.20.10">
    <property type="entry name" value="Bacterial muramidases"/>
    <property type="match status" value="1"/>
</dbReference>
<feature type="signal peptide" evidence="4">
    <location>
        <begin position="1"/>
        <end position="28"/>
    </location>
</feature>
<dbReference type="PROSITE" id="PS00922">
    <property type="entry name" value="TRANSGLYCOSYLASE"/>
    <property type="match status" value="1"/>
</dbReference>
<dbReference type="Proteomes" id="UP000309061">
    <property type="component" value="Chromosome"/>
</dbReference>
<dbReference type="EMBL" id="CP046052">
    <property type="protein sequence ID" value="QGM44794.1"/>
    <property type="molecule type" value="Genomic_DNA"/>
</dbReference>
<evidence type="ECO:0000313" key="7">
    <source>
        <dbReference type="Proteomes" id="UP000309061"/>
    </source>
</evidence>
<keyword evidence="3 4" id="KW-0732">Signal</keyword>
<evidence type="ECO:0000259" key="5">
    <source>
        <dbReference type="Pfam" id="PF01464"/>
    </source>
</evidence>
<protein>
    <submittedName>
        <fullName evidence="6">Transglycosylase SLT domain-containing protein</fullName>
    </submittedName>
</protein>
<dbReference type="PANTHER" id="PTHR37423:SF2">
    <property type="entry name" value="MEMBRANE-BOUND LYTIC MUREIN TRANSGLYCOSYLASE C"/>
    <property type="match status" value="1"/>
</dbReference>